<evidence type="ECO:0000256" key="5">
    <source>
        <dbReference type="ARBA" id="ARBA00023306"/>
    </source>
</evidence>
<dbReference type="GO" id="GO:0006281">
    <property type="term" value="P:DNA repair"/>
    <property type="evidence" value="ECO:0007669"/>
    <property type="project" value="TreeGrafter"/>
</dbReference>
<dbReference type="Pfam" id="PF20168">
    <property type="entry name" value="PDS5"/>
    <property type="match status" value="1"/>
</dbReference>
<reference evidence="7 8" key="1">
    <citation type="journal article" date="2012" name="PLoS Pathog.">
        <title>Diverse lifestyles and strategies of plant pathogenesis encoded in the genomes of eighteen Dothideomycetes fungi.</title>
        <authorList>
            <person name="Ohm R.A."/>
            <person name="Feau N."/>
            <person name="Henrissat B."/>
            <person name="Schoch C.L."/>
            <person name="Horwitz B.A."/>
            <person name="Barry K.W."/>
            <person name="Condon B.J."/>
            <person name="Copeland A.C."/>
            <person name="Dhillon B."/>
            <person name="Glaser F."/>
            <person name="Hesse C.N."/>
            <person name="Kosti I."/>
            <person name="LaButti K."/>
            <person name="Lindquist E.A."/>
            <person name="Lucas S."/>
            <person name="Salamov A.A."/>
            <person name="Bradshaw R.E."/>
            <person name="Ciuffetti L."/>
            <person name="Hamelin R.C."/>
            <person name="Kema G.H.J."/>
            <person name="Lawrence C."/>
            <person name="Scott J.A."/>
            <person name="Spatafora J.W."/>
            <person name="Turgeon B.G."/>
            <person name="de Wit P.J.G.M."/>
            <person name="Zhong S."/>
            <person name="Goodwin S.B."/>
            <person name="Grigoriev I.V."/>
        </authorList>
    </citation>
    <scope>NUCLEOTIDE SEQUENCE [LARGE SCALE GENOMIC DNA]</scope>
    <source>
        <strain evidence="7 8">UAMH 10762</strain>
    </source>
</reference>
<dbReference type="InterPro" id="IPR039776">
    <property type="entry name" value="Pds5"/>
</dbReference>
<dbReference type="GO" id="GO:0007064">
    <property type="term" value="P:mitotic sister chromatid cohesion"/>
    <property type="evidence" value="ECO:0007669"/>
    <property type="project" value="InterPro"/>
</dbReference>
<dbReference type="GeneID" id="19107485"/>
<dbReference type="eggNOG" id="KOG1525">
    <property type="taxonomic scope" value="Eukaryota"/>
</dbReference>
<dbReference type="Gene3D" id="1.25.10.10">
    <property type="entry name" value="Leucine-rich Repeat Variant"/>
    <property type="match status" value="1"/>
</dbReference>
<keyword evidence="5" id="KW-0131">Cell cycle</keyword>
<evidence type="ECO:0000256" key="4">
    <source>
        <dbReference type="ARBA" id="ARBA00023242"/>
    </source>
</evidence>
<dbReference type="STRING" id="717646.M2LW07"/>
<evidence type="ECO:0000256" key="6">
    <source>
        <dbReference type="SAM" id="MobiDB-lite"/>
    </source>
</evidence>
<keyword evidence="2" id="KW-0132">Cell division</keyword>
<feature type="compositionally biased region" description="Acidic residues" evidence="6">
    <location>
        <begin position="1374"/>
        <end position="1389"/>
    </location>
</feature>
<evidence type="ECO:0000313" key="7">
    <source>
        <dbReference type="EMBL" id="EMC98847.1"/>
    </source>
</evidence>
<comment type="subcellular location">
    <subcellularLocation>
        <location evidence="1">Nucleus</location>
    </subcellularLocation>
</comment>
<dbReference type="GO" id="GO:0000785">
    <property type="term" value="C:chromatin"/>
    <property type="evidence" value="ECO:0007669"/>
    <property type="project" value="TreeGrafter"/>
</dbReference>
<dbReference type="PANTHER" id="PTHR12663:SF0">
    <property type="entry name" value="PRECOCIOUS DISSOCIATION OF SISTERS 5, ISOFORM A"/>
    <property type="match status" value="1"/>
</dbReference>
<dbReference type="Proteomes" id="UP000011761">
    <property type="component" value="Unassembled WGS sequence"/>
</dbReference>
<dbReference type="KEGG" id="bcom:BAUCODRAFT_120139"/>
<evidence type="ECO:0000256" key="2">
    <source>
        <dbReference type="ARBA" id="ARBA00022618"/>
    </source>
</evidence>
<keyword evidence="8" id="KW-1185">Reference proteome</keyword>
<dbReference type="OMA" id="YPPAYNM"/>
<gene>
    <name evidence="7" type="ORF">BAUCODRAFT_120139</name>
</gene>
<keyword evidence="3" id="KW-0498">Mitosis</keyword>
<feature type="compositionally biased region" description="Basic residues" evidence="6">
    <location>
        <begin position="1297"/>
        <end position="1314"/>
    </location>
</feature>
<dbReference type="RefSeq" id="XP_007673976.1">
    <property type="nucleotide sequence ID" value="XM_007675786.1"/>
</dbReference>
<organism evidence="7 8">
    <name type="scientific">Baudoinia panamericana (strain UAMH 10762)</name>
    <name type="common">Angels' share fungus</name>
    <name type="synonym">Baudoinia compniacensis (strain UAMH 10762)</name>
    <dbReference type="NCBI Taxonomy" id="717646"/>
    <lineage>
        <taxon>Eukaryota</taxon>
        <taxon>Fungi</taxon>
        <taxon>Dikarya</taxon>
        <taxon>Ascomycota</taxon>
        <taxon>Pezizomycotina</taxon>
        <taxon>Dothideomycetes</taxon>
        <taxon>Dothideomycetidae</taxon>
        <taxon>Mycosphaerellales</taxon>
        <taxon>Teratosphaeriaceae</taxon>
        <taxon>Baudoinia</taxon>
    </lineage>
</organism>
<dbReference type="OrthoDB" id="200660at2759"/>
<dbReference type="HOGENOM" id="CLU_002562_0_0_1"/>
<accession>M2LW07</accession>
<dbReference type="GO" id="GO:0005634">
    <property type="term" value="C:nucleus"/>
    <property type="evidence" value="ECO:0007669"/>
    <property type="project" value="UniProtKB-SubCell"/>
</dbReference>
<proteinExistence type="predicted"/>
<keyword evidence="4" id="KW-0539">Nucleus</keyword>
<feature type="region of interest" description="Disordered" evidence="6">
    <location>
        <begin position="280"/>
        <end position="310"/>
    </location>
</feature>
<dbReference type="PANTHER" id="PTHR12663">
    <property type="entry name" value="ANDROGEN INDUCED INHIBITOR OF PROLIFERATION AS3 / PDS5-RELATED"/>
    <property type="match status" value="1"/>
</dbReference>
<evidence type="ECO:0000256" key="1">
    <source>
        <dbReference type="ARBA" id="ARBA00004123"/>
    </source>
</evidence>
<dbReference type="SUPFAM" id="SSF48371">
    <property type="entry name" value="ARM repeat"/>
    <property type="match status" value="1"/>
</dbReference>
<feature type="compositionally biased region" description="Polar residues" evidence="6">
    <location>
        <begin position="1275"/>
        <end position="1290"/>
    </location>
</feature>
<dbReference type="CDD" id="cd19953">
    <property type="entry name" value="PDS5"/>
    <property type="match status" value="1"/>
</dbReference>
<evidence type="ECO:0000256" key="3">
    <source>
        <dbReference type="ARBA" id="ARBA00022776"/>
    </source>
</evidence>
<protein>
    <submittedName>
        <fullName evidence="7">Uncharacterized protein</fullName>
    </submittedName>
</protein>
<dbReference type="EMBL" id="KB445552">
    <property type="protein sequence ID" value="EMC98847.1"/>
    <property type="molecule type" value="Genomic_DNA"/>
</dbReference>
<name>M2LW07_BAUPA</name>
<evidence type="ECO:0000313" key="8">
    <source>
        <dbReference type="Proteomes" id="UP000011761"/>
    </source>
</evidence>
<dbReference type="GO" id="GO:0051301">
    <property type="term" value="P:cell division"/>
    <property type="evidence" value="ECO:0007669"/>
    <property type="project" value="UniProtKB-KW"/>
</dbReference>
<feature type="compositionally biased region" description="Acidic residues" evidence="6">
    <location>
        <begin position="1341"/>
        <end position="1363"/>
    </location>
</feature>
<feature type="region of interest" description="Disordered" evidence="6">
    <location>
        <begin position="1264"/>
        <end position="1389"/>
    </location>
</feature>
<dbReference type="InterPro" id="IPR016024">
    <property type="entry name" value="ARM-type_fold"/>
</dbReference>
<sequence>MEPSEHDRVPDTTVALQSNEPLTWRAGKPIAVSDLLRRLKALYDELQPLDQGDAQRASLVPKAQELANVQLIGHKDRGVKAWSLLCIVEMFRLLAPDAPYKSGQLKQIFDLFVSTVVPSLASPTDPYRPQYIGILTSLTTVKSIVLLTDIPGSDTLVMKLFANGFDVVSGNVRGSQGERSSKNVEYHLTQLLTTLMEECATLPDGVIDVVLAQFLRADPNTVFNVGKRSDDQQSDTVRETPPAYNMARSLCSSCADRMSAAIGQYFSSVLIDTSERFSSSKVSTHRGKKRTHDESEEDDDDLQSAPNEKGIHEIEKAHRLLRELWRSSPDVVESVVPQIEAEIEAENQQLRVLAVQTIGDMVAGIGAAGPPPPVELDPAAYPSQSLEMRLLSSQSNDSMLTPAAPHAFSSVYPNAYQAFVDRHRDKSAQVRSVWALAAGRIIATSAGGKGLNGDQEGQMLRYLADLLVDQDEKVRLAAVQALALFDFNTMLQKLGKNGTQTTANPMLSNLTDRIKDPKQTVRAAAIHLLGRLWGVAEGAIAEGSERVRNVFGQIPTRLFMAMYVNDASINDSVTRTVHESLLPVAYPLVKTKPAINGNLRRGVGDAASEIREADADTLRAERILIMVRDLDEKAKKVFTSMQQQRMGKAKYLEKYLKACAAADDHNADTDTEMKAKKELDIMIPAVAKLVPRLPEATEHLKRFAAHNDKRSYQLIRFCYSPDSDYRKIIKATKELTRRLEEAPTGVAAVLESLLPLVRSASNLVYNRSHVPAIMDFARTDEKGLSAAAHELLKDISNIAPDVFKVHLQELCDSLRKRAPTPNIPSISTAVDELKACAGFARRFPEEMPKNREFYQAMSAFAKHGTPPQAAKHAITVIVAAADKCDMYVRDILKYCLTNFEYGAECFLSKLAALSQLRLVANAETDEQSDEIMAVAVTKILGNVRTKDHDKAAEWRNEIDDDLSGKLWALKILVNGLRGMRTDIDAEEAQEAIVPVATNVYKLLNTLIQHEGELSKDTATVKYHRAHLRLAAANQLLKLSCNRLFDTQLTPNDFNRLARMAQDPLPEVREGFARTLKKYLGQGKLPHRFYAIVFVFAFEPLKAVKDSTTTWLKARAAVFTKSNSTVMETVFSRLLSLLAHHPDFSTNPEDLEDVVGYIMFYLKTVATEANLPLIYHIAQRLKSVQDGIDPDVSDNLYVMSDLAEAVIRNYQDHCGWAMMQYPEKVRLPTGIFAQLHSHTMAQNIAEKRYITEKFAERIEDLVKSNLRSKKRKSDDTMQQPAKRSRAATNDPEQALAGAKKRLPLRKAPKTAKTPKKTTVAGATLSTDRRKSARASKVSTYAEESDSDMDEDMERWQDDEEEQVSSEDKDIMDVLSDSDDQLSEPPSDVEA</sequence>
<dbReference type="InterPro" id="IPR011989">
    <property type="entry name" value="ARM-like"/>
</dbReference>